<dbReference type="Pfam" id="PF12833">
    <property type="entry name" value="HTH_18"/>
    <property type="match status" value="1"/>
</dbReference>
<dbReference type="PROSITE" id="PS50983">
    <property type="entry name" value="FE_B12_PBP"/>
    <property type="match status" value="1"/>
</dbReference>
<protein>
    <recommendedName>
        <fullName evidence="11">AraC family transcriptional regulator</fullName>
    </recommendedName>
</protein>
<keyword evidence="5" id="KW-0805">Transcription regulation</keyword>
<dbReference type="PANTHER" id="PTHR30532">
    <property type="entry name" value="IRON III DICITRATE-BINDING PERIPLASMIC PROTEIN"/>
    <property type="match status" value="1"/>
</dbReference>
<name>A0A1B2DMV6_9BACL</name>
<proteinExistence type="inferred from homology"/>
<dbReference type="InterPro" id="IPR009057">
    <property type="entry name" value="Homeodomain-like_sf"/>
</dbReference>
<evidence type="ECO:0000256" key="5">
    <source>
        <dbReference type="ARBA" id="ARBA00023015"/>
    </source>
</evidence>
<evidence type="ECO:0000259" key="9">
    <source>
        <dbReference type="PROSITE" id="PS50983"/>
    </source>
</evidence>
<evidence type="ECO:0000259" key="8">
    <source>
        <dbReference type="PROSITE" id="PS01124"/>
    </source>
</evidence>
<dbReference type="AlphaFoldDB" id="A0A1B2DMV6"/>
<keyword evidence="4" id="KW-0732">Signal</keyword>
<dbReference type="GO" id="GO:0003700">
    <property type="term" value="F:DNA-binding transcription factor activity"/>
    <property type="evidence" value="ECO:0007669"/>
    <property type="project" value="InterPro"/>
</dbReference>
<dbReference type="GO" id="GO:1901678">
    <property type="term" value="P:iron coordination entity transport"/>
    <property type="evidence" value="ECO:0007669"/>
    <property type="project" value="UniProtKB-ARBA"/>
</dbReference>
<evidence type="ECO:0000313" key="10">
    <source>
        <dbReference type="EMBL" id="ANY69038.1"/>
    </source>
</evidence>
<dbReference type="PANTHER" id="PTHR30532:SF26">
    <property type="entry name" value="IRON(3+)-HYDROXAMATE-BINDING PROTEIN FHUD"/>
    <property type="match status" value="1"/>
</dbReference>
<evidence type="ECO:0008006" key="11">
    <source>
        <dbReference type="Google" id="ProtNLM"/>
    </source>
</evidence>
<keyword evidence="6" id="KW-0238">DNA-binding</keyword>
<gene>
    <name evidence="10" type="ORF">BBD42_23055</name>
</gene>
<dbReference type="SUPFAM" id="SSF46689">
    <property type="entry name" value="Homeodomain-like"/>
    <property type="match status" value="2"/>
</dbReference>
<dbReference type="InterPro" id="IPR020449">
    <property type="entry name" value="Tscrpt_reg_AraC-type_HTH"/>
</dbReference>
<dbReference type="PRINTS" id="PR00032">
    <property type="entry name" value="HTHARAC"/>
</dbReference>
<evidence type="ECO:0000256" key="1">
    <source>
        <dbReference type="ARBA" id="ARBA00004196"/>
    </source>
</evidence>
<dbReference type="PROSITE" id="PS01124">
    <property type="entry name" value="HTH_ARAC_FAMILY_2"/>
    <property type="match status" value="1"/>
</dbReference>
<dbReference type="SUPFAM" id="SSF53807">
    <property type="entry name" value="Helical backbone' metal receptor"/>
    <property type="match status" value="1"/>
</dbReference>
<keyword evidence="3" id="KW-0813">Transport</keyword>
<keyword evidence="7" id="KW-0804">Transcription</keyword>
<dbReference type="GO" id="GO:0030288">
    <property type="term" value="C:outer membrane-bounded periplasmic space"/>
    <property type="evidence" value="ECO:0007669"/>
    <property type="project" value="TreeGrafter"/>
</dbReference>
<dbReference type="PROSITE" id="PS00041">
    <property type="entry name" value="HTH_ARAC_FAMILY_1"/>
    <property type="match status" value="1"/>
</dbReference>
<dbReference type="InterPro" id="IPR018060">
    <property type="entry name" value="HTH_AraC"/>
</dbReference>
<dbReference type="Gene3D" id="3.40.50.1980">
    <property type="entry name" value="Nitrogenase molybdenum iron protein domain"/>
    <property type="match status" value="2"/>
</dbReference>
<dbReference type="Gene3D" id="1.10.10.60">
    <property type="entry name" value="Homeodomain-like"/>
    <property type="match status" value="2"/>
</dbReference>
<evidence type="ECO:0000256" key="6">
    <source>
        <dbReference type="ARBA" id="ARBA00023125"/>
    </source>
</evidence>
<evidence type="ECO:0000256" key="7">
    <source>
        <dbReference type="ARBA" id="ARBA00023163"/>
    </source>
</evidence>
<sequence length="648" mass="73459">MKQQEEYKVWNYVHIELSDIRLHTLGAGESSIGYRLPASAFIFLYKGKATIRMDGLIHPVEHFHCLHGCKGMRLDIEAAEYLEYYMVLYRGEFPLRRRHFLDKGGIPPFQQIFAFAPAQPIGLYQLLQRMEAAWNQSTEKEKFLAKTLFLPFILEMLQQKQQLGIDSLPTEIVKQAAQYMREHVDEPLTLELLGKRFGYNPQYLARRFKELTMHSPIDYLIGLRIEKACHMLQNTDASIGDIAQSVGYEDVFYFNRIFKKNVGLSPSHFKKKLSDKEGVRFNPYKKWGLSMSESTASCYSDNDNCYHYKEKGESYMYRTSRKNMMAALLICMALLITACGGGNTNLQSSSETAAAGSNSAALTQKATPITDTKIVNTAFGEVEVSKKPERIVAIQYLSSLLAVKANPIASTTRIMDNPYFSGLTDNIEIVGSSGSDVSFEKLLDLNPDLIVVMTSEEEEYKKYSKIAPTIAIPYGKFTSIEEEVKFFGDLLGRDEEASSWIADYNARIAAASAKVQAVIPAEASFSIMQETDKTLTIYGSEFGRGGKVIYENLGRISPPSYDEAVKEEKYKDISMEVLEQYAGDYIILTTEKSLEELREDPIWGRLEAVKNGRLYAWPNIRSYFIDPLSILMQTEELADWLTNTTQNK</sequence>
<dbReference type="GO" id="GO:0043565">
    <property type="term" value="F:sequence-specific DNA binding"/>
    <property type="evidence" value="ECO:0007669"/>
    <property type="project" value="InterPro"/>
</dbReference>
<dbReference type="InterPro" id="IPR002491">
    <property type="entry name" value="ABC_transptr_periplasmic_BD"/>
</dbReference>
<feature type="domain" description="Fe/B12 periplasmic-binding" evidence="9">
    <location>
        <begin position="390"/>
        <end position="645"/>
    </location>
</feature>
<comment type="subcellular location">
    <subcellularLocation>
        <location evidence="1">Cell envelope</location>
    </subcellularLocation>
</comment>
<dbReference type="InterPro" id="IPR051313">
    <property type="entry name" value="Bact_iron-sidero_bind"/>
</dbReference>
<comment type="similarity">
    <text evidence="2">Belongs to the bacterial solute-binding protein 8 family.</text>
</comment>
<dbReference type="Pfam" id="PF01497">
    <property type="entry name" value="Peripla_BP_2"/>
    <property type="match status" value="1"/>
</dbReference>
<dbReference type="EMBL" id="CP016808">
    <property type="protein sequence ID" value="ANY69038.1"/>
    <property type="molecule type" value="Genomic_DNA"/>
</dbReference>
<feature type="domain" description="HTH araC/xylS-type" evidence="8">
    <location>
        <begin position="174"/>
        <end position="272"/>
    </location>
</feature>
<accession>A0A1B2DMV6</accession>
<evidence type="ECO:0000256" key="4">
    <source>
        <dbReference type="ARBA" id="ARBA00022729"/>
    </source>
</evidence>
<dbReference type="SMART" id="SM00342">
    <property type="entry name" value="HTH_ARAC"/>
    <property type="match status" value="1"/>
</dbReference>
<evidence type="ECO:0000256" key="2">
    <source>
        <dbReference type="ARBA" id="ARBA00008814"/>
    </source>
</evidence>
<reference evidence="10" key="1">
    <citation type="submission" date="2016-08" db="EMBL/GenBank/DDBJ databases">
        <title>Complete Genome Seqeunce of Paenibacillus sp. BIHB 4019 from tea rhizoplane.</title>
        <authorList>
            <person name="Thakur R."/>
            <person name="Swarnkar M.K."/>
            <person name="Gulati A."/>
        </authorList>
    </citation>
    <scope>NUCLEOTIDE SEQUENCE [LARGE SCALE GENOMIC DNA]</scope>
    <source>
        <strain evidence="10">BIHB4019</strain>
    </source>
</reference>
<evidence type="ECO:0000256" key="3">
    <source>
        <dbReference type="ARBA" id="ARBA00022448"/>
    </source>
</evidence>
<dbReference type="InterPro" id="IPR018062">
    <property type="entry name" value="HTH_AraC-typ_CS"/>
</dbReference>
<dbReference type="RefSeq" id="WP_099520089.1">
    <property type="nucleotide sequence ID" value="NZ_CP016808.1"/>
</dbReference>
<organism evidence="10">
    <name type="scientific">Paenibacillus sp. BIHB 4019</name>
    <dbReference type="NCBI Taxonomy" id="1870819"/>
    <lineage>
        <taxon>Bacteria</taxon>
        <taxon>Bacillati</taxon>
        <taxon>Bacillota</taxon>
        <taxon>Bacilli</taxon>
        <taxon>Bacillales</taxon>
        <taxon>Paenibacillaceae</taxon>
        <taxon>Paenibacillus</taxon>
    </lineage>
</organism>